<dbReference type="Gene3D" id="3.90.79.10">
    <property type="entry name" value="Nucleoside Triphosphate Pyrophosphohydrolase"/>
    <property type="match status" value="1"/>
</dbReference>
<dbReference type="SUPFAM" id="SSF55811">
    <property type="entry name" value="Nudix"/>
    <property type="match status" value="1"/>
</dbReference>
<dbReference type="PROSITE" id="PS51462">
    <property type="entry name" value="NUDIX"/>
    <property type="match status" value="1"/>
</dbReference>
<dbReference type="InterPro" id="IPR000086">
    <property type="entry name" value="NUDIX_hydrolase_dom"/>
</dbReference>
<dbReference type="EMBL" id="JBHRYN010000011">
    <property type="protein sequence ID" value="MFC3701926.1"/>
    <property type="molecule type" value="Genomic_DNA"/>
</dbReference>
<protein>
    <submittedName>
        <fullName evidence="2">NUDIX hydrolase</fullName>
        <ecNumber evidence="2">3.6.-.-</ecNumber>
    </submittedName>
</protein>
<evidence type="ECO:0000259" key="1">
    <source>
        <dbReference type="PROSITE" id="PS51462"/>
    </source>
</evidence>
<accession>A0ABV7WSW8</accession>
<dbReference type="GO" id="GO:0016787">
    <property type="term" value="F:hydrolase activity"/>
    <property type="evidence" value="ECO:0007669"/>
    <property type="project" value="UniProtKB-KW"/>
</dbReference>
<gene>
    <name evidence="2" type="ORF">ACFOND_09770</name>
</gene>
<organism evidence="2 3">
    <name type="scientific">Reinekea marina</name>
    <dbReference type="NCBI Taxonomy" id="1310421"/>
    <lineage>
        <taxon>Bacteria</taxon>
        <taxon>Pseudomonadati</taxon>
        <taxon>Pseudomonadota</taxon>
        <taxon>Gammaproteobacteria</taxon>
        <taxon>Oceanospirillales</taxon>
        <taxon>Saccharospirillaceae</taxon>
        <taxon>Reinekea</taxon>
    </lineage>
</organism>
<dbReference type="Proteomes" id="UP001595710">
    <property type="component" value="Unassembled WGS sequence"/>
</dbReference>
<proteinExistence type="predicted"/>
<keyword evidence="2" id="KW-0378">Hydrolase</keyword>
<name>A0ABV7WSW8_9GAMM</name>
<sequence length="159" mass="18164">MNQMHLVTWGDTEYKLQWVLPEDIPKDSIVTTAHGYCFKGDELLVVENHRGFELPGGHLDPGENYEAAFKREVLEEACVHVGNVVLLGFIRVEPLLKTTSLNYPSISYMAFCSSVVEKIEDYLPVHECVSRKYIAPMEIRVVHHHWHEIYEPSLLSAVA</sequence>
<comment type="caution">
    <text evidence="2">The sequence shown here is derived from an EMBL/GenBank/DDBJ whole genome shotgun (WGS) entry which is preliminary data.</text>
</comment>
<keyword evidence="3" id="KW-1185">Reference proteome</keyword>
<feature type="domain" description="Nudix hydrolase" evidence="1">
    <location>
        <begin position="28"/>
        <end position="155"/>
    </location>
</feature>
<dbReference type="Pfam" id="PF00293">
    <property type="entry name" value="NUDIX"/>
    <property type="match status" value="1"/>
</dbReference>
<evidence type="ECO:0000313" key="2">
    <source>
        <dbReference type="EMBL" id="MFC3701926.1"/>
    </source>
</evidence>
<dbReference type="RefSeq" id="WP_377362905.1">
    <property type="nucleotide sequence ID" value="NZ_JBHRYN010000011.1"/>
</dbReference>
<dbReference type="InterPro" id="IPR015797">
    <property type="entry name" value="NUDIX_hydrolase-like_dom_sf"/>
</dbReference>
<dbReference type="EC" id="3.6.-.-" evidence="2"/>
<reference evidence="3" key="1">
    <citation type="journal article" date="2019" name="Int. J. Syst. Evol. Microbiol.">
        <title>The Global Catalogue of Microorganisms (GCM) 10K type strain sequencing project: providing services to taxonomists for standard genome sequencing and annotation.</title>
        <authorList>
            <consortium name="The Broad Institute Genomics Platform"/>
            <consortium name="The Broad Institute Genome Sequencing Center for Infectious Disease"/>
            <person name="Wu L."/>
            <person name="Ma J."/>
        </authorList>
    </citation>
    <scope>NUCLEOTIDE SEQUENCE [LARGE SCALE GENOMIC DNA]</scope>
    <source>
        <strain evidence="3">CECT 8288</strain>
    </source>
</reference>
<dbReference type="CDD" id="cd02883">
    <property type="entry name" value="NUDIX_Hydrolase"/>
    <property type="match status" value="1"/>
</dbReference>
<evidence type="ECO:0000313" key="3">
    <source>
        <dbReference type="Proteomes" id="UP001595710"/>
    </source>
</evidence>